<evidence type="ECO:0000256" key="8">
    <source>
        <dbReference type="HAMAP-Rule" id="MF_00997"/>
    </source>
</evidence>
<dbReference type="Gene3D" id="3.30.2010.10">
    <property type="entry name" value="Metalloproteases ('zincins'), catalytic domain"/>
    <property type="match status" value="1"/>
</dbReference>
<evidence type="ECO:0000313" key="10">
    <source>
        <dbReference type="EMBL" id="MEC6833828.1"/>
    </source>
</evidence>
<dbReference type="GO" id="GO:0004222">
    <property type="term" value="F:metalloendopeptidase activity"/>
    <property type="evidence" value="ECO:0007669"/>
    <property type="project" value="InterPro"/>
</dbReference>
<evidence type="ECO:0000256" key="2">
    <source>
        <dbReference type="ARBA" id="ARBA00022723"/>
    </source>
</evidence>
<feature type="active site" evidence="8">
    <location>
        <position position="135"/>
    </location>
</feature>
<evidence type="ECO:0000313" key="11">
    <source>
        <dbReference type="EMBL" id="SKA51209.1"/>
    </source>
</evidence>
<comment type="function">
    <text evidence="8">Functions as both a chaperone and a metalloprotease. Maintains the integrity of the outer membrane by promoting either the assembly or the elimination of outer membrane proteins, depending on their folding state.</text>
</comment>
<keyword evidence="6 8" id="KW-0862">Zinc</keyword>
<gene>
    <name evidence="11" type="primary">yfgC</name>
    <name evidence="11" type="ORF">CZ814_03131</name>
    <name evidence="10" type="ORF">VXS06_18850</name>
</gene>
<feature type="binding site" evidence="8">
    <location>
        <position position="199"/>
    </location>
    <ligand>
        <name>Zn(2+)</name>
        <dbReference type="ChEBI" id="CHEBI:29105"/>
        <note>catalytic</note>
    </ligand>
</feature>
<dbReference type="RefSeq" id="WP_080175876.1">
    <property type="nucleotide sequence ID" value="NZ_AP024854.1"/>
</dbReference>
<organism evidence="11 12">
    <name type="scientific">Photobacterium toruni</name>
    <dbReference type="NCBI Taxonomy" id="1935446"/>
    <lineage>
        <taxon>Bacteria</taxon>
        <taxon>Pseudomonadati</taxon>
        <taxon>Pseudomonadota</taxon>
        <taxon>Gammaproteobacteria</taxon>
        <taxon>Vibrionales</taxon>
        <taxon>Vibrionaceae</taxon>
        <taxon>Photobacterium</taxon>
    </lineage>
</organism>
<keyword evidence="5 8" id="KW-0378">Hydrolase</keyword>
<dbReference type="EMBL" id="FUWP01000022">
    <property type="protein sequence ID" value="SKA51209.1"/>
    <property type="molecule type" value="Genomic_DNA"/>
</dbReference>
<dbReference type="SUPFAM" id="SSF48452">
    <property type="entry name" value="TPR-like"/>
    <property type="match status" value="1"/>
</dbReference>
<keyword evidence="1 8" id="KW-0645">Protease</keyword>
<dbReference type="InterPro" id="IPR011990">
    <property type="entry name" value="TPR-like_helical_dom_sf"/>
</dbReference>
<dbReference type="Pfam" id="PF14559">
    <property type="entry name" value="TPR_19"/>
    <property type="match status" value="1"/>
</dbReference>
<keyword evidence="7 8" id="KW-0482">Metalloprotease</keyword>
<dbReference type="GO" id="GO:0051603">
    <property type="term" value="P:proteolysis involved in protein catabolic process"/>
    <property type="evidence" value="ECO:0007669"/>
    <property type="project" value="TreeGrafter"/>
</dbReference>
<dbReference type="InterPro" id="IPR001915">
    <property type="entry name" value="Peptidase_M48"/>
</dbReference>
<evidence type="ECO:0000256" key="4">
    <source>
        <dbReference type="ARBA" id="ARBA00022764"/>
    </source>
</evidence>
<proteinExistence type="inferred from homology"/>
<dbReference type="PANTHER" id="PTHR22726">
    <property type="entry name" value="METALLOENDOPEPTIDASE OMA1"/>
    <property type="match status" value="1"/>
</dbReference>
<dbReference type="GO" id="GO:0016020">
    <property type="term" value="C:membrane"/>
    <property type="evidence" value="ECO:0007669"/>
    <property type="project" value="InterPro"/>
</dbReference>
<dbReference type="InterPro" id="IPR030873">
    <property type="entry name" value="Protease_BepA"/>
</dbReference>
<feature type="active site" description="Proton donor" evidence="8">
    <location>
        <position position="203"/>
    </location>
</feature>
<evidence type="ECO:0000256" key="1">
    <source>
        <dbReference type="ARBA" id="ARBA00022670"/>
    </source>
</evidence>
<dbReference type="Pfam" id="PF01435">
    <property type="entry name" value="Peptidase_M48"/>
    <property type="match status" value="1"/>
</dbReference>
<reference evidence="11 12" key="1">
    <citation type="submission" date="2017-02" db="EMBL/GenBank/DDBJ databases">
        <authorList>
            <person name="Peterson S.W."/>
        </authorList>
    </citation>
    <scope>NUCLEOTIDE SEQUENCE [LARGE SCALE GENOMIC DNA]</scope>
    <source>
        <strain evidence="11 12">CECT 9189</strain>
    </source>
</reference>
<evidence type="ECO:0000256" key="6">
    <source>
        <dbReference type="ARBA" id="ARBA00022833"/>
    </source>
</evidence>
<sequence precursor="true">MFQFAKAPTYLLLSALLSASLPAIANNASSLPDIGTTAASTLTIDKEIEYGDMYMRIMRASRPIINDPVLSEYIQDLGHKLVANADGVKTPFDFFLIKNYEINAFALFGGNIGIHSGLFLHAKTESELASVIAHEIAHVTQRHLARSLEDQAKKNPATMAAMLGSLLLVIAAPEAGMAALHATTAISIQGMLNHTRSNEKEADRIGISTLARAGFNPQAMPHFFERLAEQYRYTTKLPAMLLSHPLPESRITDSRLRANNYSVVRLPPSEHYLLAKSRMVARYVGFNQSSALNWFNTELKKAPANQKKELNYGKSLVYIDKGQYAKAQQLLMPLLAAEPNNLFYIDAATDLNLYQKQYDKAIKRLENALQYQPESSVLQLNLANALLEAQRYQQSINILTRYSYQYPNDINGWALLVQNYAKQNKRDGELAAMGELAALRAQWGLAISNYTQAAQRAKLGSLDQARYDARLDQLRIQQAQFEALRSSF</sequence>
<comment type="subcellular location">
    <subcellularLocation>
        <location evidence="8">Periplasm</location>
    </subcellularLocation>
</comment>
<comment type="cofactor">
    <cofactor evidence="8">
        <name>Zn(2+)</name>
        <dbReference type="ChEBI" id="CHEBI:29105"/>
    </cofactor>
    <text evidence="8">Binds 1 zinc ion per subunit.</text>
</comment>
<evidence type="ECO:0000256" key="5">
    <source>
        <dbReference type="ARBA" id="ARBA00022801"/>
    </source>
</evidence>
<dbReference type="AlphaFoldDB" id="A0A1T4UET8"/>
<evidence type="ECO:0000313" key="13">
    <source>
        <dbReference type="Proteomes" id="UP001306119"/>
    </source>
</evidence>
<comment type="similarity">
    <text evidence="8">Belongs to the peptidase M48 family. BepA subfamily.</text>
</comment>
<keyword evidence="4 8" id="KW-0574">Periplasm</keyword>
<protein>
    <recommendedName>
        <fullName evidence="8">Putative beta-barrel assembly-enhancing protease</fullName>
        <ecNumber evidence="8">3.4.-.-</ecNumber>
    </recommendedName>
</protein>
<dbReference type="OrthoDB" id="9810445at2"/>
<evidence type="ECO:0000256" key="3">
    <source>
        <dbReference type="ARBA" id="ARBA00022729"/>
    </source>
</evidence>
<feature type="binding site" evidence="8">
    <location>
        <position position="134"/>
    </location>
    <ligand>
        <name>Zn(2+)</name>
        <dbReference type="ChEBI" id="CHEBI:29105"/>
        <note>catalytic</note>
    </ligand>
</feature>
<evidence type="ECO:0000313" key="12">
    <source>
        <dbReference type="Proteomes" id="UP000191116"/>
    </source>
</evidence>
<feature type="signal peptide" evidence="8">
    <location>
        <begin position="1"/>
        <end position="25"/>
    </location>
</feature>
<accession>A0A1T4UET8</accession>
<reference evidence="10 13" key="2">
    <citation type="submission" date="2024-01" db="EMBL/GenBank/DDBJ databases">
        <title>Active colonisers of the gastrointestinal tract of Atlantic salmon farmed in a warm water region.</title>
        <authorList>
            <person name="Bowman J.P."/>
        </authorList>
    </citation>
    <scope>NUCLEOTIDE SEQUENCE [LARGE SCALE GENOMIC DNA]</scope>
    <source>
        <strain evidence="10 13">S3MW1</strain>
    </source>
</reference>
<evidence type="ECO:0000259" key="9">
    <source>
        <dbReference type="Pfam" id="PF01435"/>
    </source>
</evidence>
<dbReference type="GO" id="GO:0042597">
    <property type="term" value="C:periplasmic space"/>
    <property type="evidence" value="ECO:0007669"/>
    <property type="project" value="UniProtKB-SubCell"/>
</dbReference>
<dbReference type="InterPro" id="IPR051156">
    <property type="entry name" value="Mito/Outer_Membr_Metalloprot"/>
</dbReference>
<feature type="domain" description="Peptidase M48" evidence="9">
    <location>
        <begin position="71"/>
        <end position="253"/>
    </location>
</feature>
<feature type="chain" id="PRO_5013413655" description="Putative beta-barrel assembly-enhancing protease" evidence="8">
    <location>
        <begin position="26"/>
        <end position="488"/>
    </location>
</feature>
<dbReference type="GO" id="GO:0008270">
    <property type="term" value="F:zinc ion binding"/>
    <property type="evidence" value="ECO:0007669"/>
    <property type="project" value="UniProtKB-UniRule"/>
</dbReference>
<dbReference type="Proteomes" id="UP000191116">
    <property type="component" value="Unassembled WGS sequence"/>
</dbReference>
<keyword evidence="3 8" id="KW-0732">Signal</keyword>
<keyword evidence="2 8" id="KW-0479">Metal-binding</keyword>
<keyword evidence="13" id="KW-1185">Reference proteome</keyword>
<name>A0A1T4UET8_9GAMM</name>
<dbReference type="EMBL" id="JAYXUG010000029">
    <property type="protein sequence ID" value="MEC6833828.1"/>
    <property type="molecule type" value="Genomic_DNA"/>
</dbReference>
<dbReference type="HAMAP" id="MF_00997">
    <property type="entry name" value="Protease_BepA"/>
    <property type="match status" value="1"/>
</dbReference>
<dbReference type="Proteomes" id="UP001306119">
    <property type="component" value="Unassembled WGS sequence"/>
</dbReference>
<feature type="binding site" evidence="8">
    <location>
        <position position="138"/>
    </location>
    <ligand>
        <name>Zn(2+)</name>
        <dbReference type="ChEBI" id="CHEBI:29105"/>
        <note>catalytic</note>
    </ligand>
</feature>
<dbReference type="PANTHER" id="PTHR22726:SF1">
    <property type="entry name" value="METALLOENDOPEPTIDASE OMA1, MITOCHONDRIAL"/>
    <property type="match status" value="1"/>
</dbReference>
<dbReference type="EC" id="3.4.-.-" evidence="8"/>
<dbReference type="Gene3D" id="1.25.40.10">
    <property type="entry name" value="Tetratricopeptide repeat domain"/>
    <property type="match status" value="1"/>
</dbReference>
<evidence type="ECO:0000256" key="7">
    <source>
        <dbReference type="ARBA" id="ARBA00023049"/>
    </source>
</evidence>